<dbReference type="AlphaFoldDB" id="A0A1B6M6I8"/>
<feature type="signal peptide" evidence="1">
    <location>
        <begin position="1"/>
        <end position="20"/>
    </location>
</feature>
<accession>A0A1B6M6I8</accession>
<evidence type="ECO:0000313" key="2">
    <source>
        <dbReference type="EMBL" id="JAT31540.1"/>
    </source>
</evidence>
<organism evidence="2">
    <name type="scientific">Graphocephala atropunctata</name>
    <dbReference type="NCBI Taxonomy" id="36148"/>
    <lineage>
        <taxon>Eukaryota</taxon>
        <taxon>Metazoa</taxon>
        <taxon>Ecdysozoa</taxon>
        <taxon>Arthropoda</taxon>
        <taxon>Hexapoda</taxon>
        <taxon>Insecta</taxon>
        <taxon>Pterygota</taxon>
        <taxon>Neoptera</taxon>
        <taxon>Paraneoptera</taxon>
        <taxon>Hemiptera</taxon>
        <taxon>Auchenorrhyncha</taxon>
        <taxon>Membracoidea</taxon>
        <taxon>Cicadellidae</taxon>
        <taxon>Cicadellinae</taxon>
        <taxon>Cicadellini</taxon>
        <taxon>Graphocephala</taxon>
    </lineage>
</organism>
<name>A0A1B6M6I8_9HEMI</name>
<feature type="chain" id="PRO_5008587949" evidence="1">
    <location>
        <begin position="21"/>
        <end position="145"/>
    </location>
</feature>
<protein>
    <submittedName>
        <fullName evidence="2">Uncharacterized protein</fullName>
    </submittedName>
</protein>
<dbReference type="EMBL" id="GEBQ01008437">
    <property type="protein sequence ID" value="JAT31540.1"/>
    <property type="molecule type" value="Transcribed_RNA"/>
</dbReference>
<gene>
    <name evidence="2" type="ORF">g.12602</name>
</gene>
<proteinExistence type="predicted"/>
<reference evidence="2" key="1">
    <citation type="submission" date="2015-11" db="EMBL/GenBank/DDBJ databases">
        <title>De novo transcriptome assembly of four potential Pierce s Disease insect vectors from Arizona vineyards.</title>
        <authorList>
            <person name="Tassone E.E."/>
        </authorList>
    </citation>
    <scope>NUCLEOTIDE SEQUENCE</scope>
</reference>
<keyword evidence="1" id="KW-0732">Signal</keyword>
<evidence type="ECO:0000256" key="1">
    <source>
        <dbReference type="SAM" id="SignalP"/>
    </source>
</evidence>
<sequence>MCSCHVYSFVLFLVSSPTLGICDVYSDIVDIETRLAHNISSPETGSGFDLIEDIEVFNNHVFRIKQEVKRKNKTVIKSIKELVAQEVPEFLTFHSNETALRDAFNWTYSQITALNYLCIHSKYLWDDLKKWYDTVTYGNEQFYFN</sequence>